<dbReference type="Pfam" id="PF00005">
    <property type="entry name" value="ABC_tran"/>
    <property type="match status" value="1"/>
</dbReference>
<dbReference type="RefSeq" id="WP_096445603.1">
    <property type="nucleotide sequence ID" value="NZ_JBHSOG010000008.1"/>
</dbReference>
<evidence type="ECO:0000256" key="2">
    <source>
        <dbReference type="ARBA" id="ARBA00022475"/>
    </source>
</evidence>
<dbReference type="PROSITE" id="PS00211">
    <property type="entry name" value="ABC_TRANSPORTER_1"/>
    <property type="match status" value="1"/>
</dbReference>
<protein>
    <submittedName>
        <fullName evidence="11">ABC transporter ATP-binding protein</fullName>
    </submittedName>
</protein>
<feature type="transmembrane region" description="Helical" evidence="8">
    <location>
        <begin position="196"/>
        <end position="214"/>
    </location>
</feature>
<dbReference type="InterPro" id="IPR036640">
    <property type="entry name" value="ABC1_TM_sf"/>
</dbReference>
<comment type="caution">
    <text evidence="11">The sequence shown here is derived from an EMBL/GenBank/DDBJ whole genome shotgun (WGS) entry which is preliminary data.</text>
</comment>
<keyword evidence="2" id="KW-1003">Cell membrane</keyword>
<reference evidence="12" key="1">
    <citation type="journal article" date="2019" name="Int. J. Syst. Evol. Microbiol.">
        <title>The Global Catalogue of Microorganisms (GCM) 10K type strain sequencing project: providing services to taxonomists for standard genome sequencing and annotation.</title>
        <authorList>
            <consortium name="The Broad Institute Genomics Platform"/>
            <consortium name="The Broad Institute Genome Sequencing Center for Infectious Disease"/>
            <person name="Wu L."/>
            <person name="Ma J."/>
        </authorList>
    </citation>
    <scope>NUCLEOTIDE SEQUENCE [LARGE SCALE GENOMIC DNA]</scope>
    <source>
        <strain evidence="12">SHR3</strain>
    </source>
</reference>
<dbReference type="EMBL" id="JBHSOG010000008">
    <property type="protein sequence ID" value="MFC5768343.1"/>
    <property type="molecule type" value="Genomic_DNA"/>
</dbReference>
<evidence type="ECO:0000256" key="8">
    <source>
        <dbReference type="SAM" id="Phobius"/>
    </source>
</evidence>
<evidence type="ECO:0000313" key="12">
    <source>
        <dbReference type="Proteomes" id="UP001595974"/>
    </source>
</evidence>
<dbReference type="PROSITE" id="PS50893">
    <property type="entry name" value="ABC_TRANSPORTER_2"/>
    <property type="match status" value="1"/>
</dbReference>
<feature type="transmembrane region" description="Helical" evidence="8">
    <location>
        <begin position="91"/>
        <end position="112"/>
    </location>
</feature>
<comment type="subcellular location">
    <subcellularLocation>
        <location evidence="1">Cell membrane</location>
        <topology evidence="1">Multi-pass membrane protein</topology>
    </subcellularLocation>
</comment>
<name>A0ABW1AM17_9RHOO</name>
<keyword evidence="3 8" id="KW-0812">Transmembrane</keyword>
<evidence type="ECO:0000259" key="9">
    <source>
        <dbReference type="PROSITE" id="PS50893"/>
    </source>
</evidence>
<dbReference type="InterPro" id="IPR003439">
    <property type="entry name" value="ABC_transporter-like_ATP-bd"/>
</dbReference>
<dbReference type="InterPro" id="IPR039421">
    <property type="entry name" value="Type_1_exporter"/>
</dbReference>
<dbReference type="SUPFAM" id="SSF52540">
    <property type="entry name" value="P-loop containing nucleoside triphosphate hydrolases"/>
    <property type="match status" value="1"/>
</dbReference>
<feature type="domain" description="ABC transmembrane type-1" evidence="10">
    <location>
        <begin position="51"/>
        <end position="341"/>
    </location>
</feature>
<keyword evidence="12" id="KW-1185">Reference proteome</keyword>
<dbReference type="Proteomes" id="UP001595974">
    <property type="component" value="Unassembled WGS sequence"/>
</dbReference>
<dbReference type="SUPFAM" id="SSF90123">
    <property type="entry name" value="ABC transporter transmembrane region"/>
    <property type="match status" value="1"/>
</dbReference>
<gene>
    <name evidence="11" type="ORF">ACFPTN_03065</name>
</gene>
<evidence type="ECO:0000313" key="11">
    <source>
        <dbReference type="EMBL" id="MFC5768343.1"/>
    </source>
</evidence>
<dbReference type="GO" id="GO:0005524">
    <property type="term" value="F:ATP binding"/>
    <property type="evidence" value="ECO:0007669"/>
    <property type="project" value="UniProtKB-KW"/>
</dbReference>
<feature type="transmembrane region" description="Helical" evidence="8">
    <location>
        <begin position="50"/>
        <end position="71"/>
    </location>
</feature>
<keyword evidence="7 8" id="KW-0472">Membrane</keyword>
<evidence type="ECO:0000256" key="3">
    <source>
        <dbReference type="ARBA" id="ARBA00022692"/>
    </source>
</evidence>
<dbReference type="InterPro" id="IPR011527">
    <property type="entry name" value="ABC1_TM_dom"/>
</dbReference>
<dbReference type="InterPro" id="IPR003593">
    <property type="entry name" value="AAA+_ATPase"/>
</dbReference>
<dbReference type="Gene3D" id="1.20.1560.10">
    <property type="entry name" value="ABC transporter type 1, transmembrane domain"/>
    <property type="match status" value="1"/>
</dbReference>
<sequence length="634" mass="67980">MSKRSSVPPASQAAPSDDPVAQASAAVDLRAMPRVLPRLVRLALKYRWRCALAAGAALGAAVFSLITPRLLGQAVDEVFRLLAADPGGDEVQSALLSAALLIVGTCTLRGIFTGLQGYLGESIAQRVGYDLRLAFFDKLQQLGFRFHDRNHSGDLIARGMLDLEGVRGFIESAVLRVLALALLLSVGAWRVLQADLLLGALSLSFVPFVVVRAARMGYVLRQTWTRLQQLMSDLTLSMEENLQGMRVVRAFAARKHELARFDRVADAALRVSDHRFTVRMRSMSLMTLAYHVAMGLVLGVGGWRIAGGTLTVGMLTELLVFMAVLQQPVRQVGMIVNASARATSAGGRLFEVLDARDDVADAPEARDLQPGAGVLRFERVDFAYRPGGRKALSDVSFEVRAGERLGIVGPPGSGKSTLVNLVARFYDPDAGRITLDGQDLRTVTLASLRRAVRLVQQESFLFDASVRDNVAYAEPGVADDAVHAAAGVAQIHAHVAGLPEGYATRVGERGVSLSGGQRQRLSIARGLIPRPALIVLDDATAAIDASTERQVHEALRGALRGITTLIVAHRLGALRDADRIIVLDAGRIVEEGSHAALLARGGRYAALWRLQCEGERDGGGAAGHARPQPEEVAP</sequence>
<evidence type="ECO:0000256" key="4">
    <source>
        <dbReference type="ARBA" id="ARBA00022741"/>
    </source>
</evidence>
<dbReference type="Pfam" id="PF00664">
    <property type="entry name" value="ABC_membrane"/>
    <property type="match status" value="1"/>
</dbReference>
<dbReference type="PANTHER" id="PTHR43394:SF1">
    <property type="entry name" value="ATP-BINDING CASSETTE SUB-FAMILY B MEMBER 10, MITOCHONDRIAL"/>
    <property type="match status" value="1"/>
</dbReference>
<evidence type="ECO:0000256" key="5">
    <source>
        <dbReference type="ARBA" id="ARBA00022840"/>
    </source>
</evidence>
<accession>A0ABW1AM17</accession>
<evidence type="ECO:0000256" key="6">
    <source>
        <dbReference type="ARBA" id="ARBA00022989"/>
    </source>
</evidence>
<dbReference type="CDD" id="cd18542">
    <property type="entry name" value="ABC_6TM_YknU_like"/>
    <property type="match status" value="1"/>
</dbReference>
<evidence type="ECO:0000256" key="1">
    <source>
        <dbReference type="ARBA" id="ARBA00004651"/>
    </source>
</evidence>
<evidence type="ECO:0000256" key="7">
    <source>
        <dbReference type="ARBA" id="ARBA00023136"/>
    </source>
</evidence>
<dbReference type="PROSITE" id="PS50929">
    <property type="entry name" value="ABC_TM1F"/>
    <property type="match status" value="1"/>
</dbReference>
<proteinExistence type="predicted"/>
<dbReference type="SMART" id="SM00382">
    <property type="entry name" value="AAA"/>
    <property type="match status" value="1"/>
</dbReference>
<keyword evidence="5 11" id="KW-0067">ATP-binding</keyword>
<dbReference type="Gene3D" id="3.40.50.300">
    <property type="entry name" value="P-loop containing nucleotide triphosphate hydrolases"/>
    <property type="match status" value="1"/>
</dbReference>
<feature type="domain" description="ABC transporter" evidence="9">
    <location>
        <begin position="375"/>
        <end position="610"/>
    </location>
</feature>
<organism evidence="11 12">
    <name type="scientific">Thauera sinica</name>
    <dbReference type="NCBI Taxonomy" id="2665146"/>
    <lineage>
        <taxon>Bacteria</taxon>
        <taxon>Pseudomonadati</taxon>
        <taxon>Pseudomonadota</taxon>
        <taxon>Betaproteobacteria</taxon>
        <taxon>Rhodocyclales</taxon>
        <taxon>Zoogloeaceae</taxon>
        <taxon>Thauera</taxon>
    </lineage>
</organism>
<keyword evidence="6 8" id="KW-1133">Transmembrane helix</keyword>
<feature type="transmembrane region" description="Helical" evidence="8">
    <location>
        <begin position="282"/>
        <end position="299"/>
    </location>
</feature>
<evidence type="ECO:0000259" key="10">
    <source>
        <dbReference type="PROSITE" id="PS50929"/>
    </source>
</evidence>
<keyword evidence="4" id="KW-0547">Nucleotide-binding</keyword>
<dbReference type="InterPro" id="IPR017871">
    <property type="entry name" value="ABC_transporter-like_CS"/>
</dbReference>
<dbReference type="InterPro" id="IPR027417">
    <property type="entry name" value="P-loop_NTPase"/>
</dbReference>
<feature type="transmembrane region" description="Helical" evidence="8">
    <location>
        <begin position="173"/>
        <end position="190"/>
    </location>
</feature>
<dbReference type="PANTHER" id="PTHR43394">
    <property type="entry name" value="ATP-DEPENDENT PERMEASE MDL1, MITOCHONDRIAL"/>
    <property type="match status" value="1"/>
</dbReference>